<dbReference type="SUPFAM" id="SSF56219">
    <property type="entry name" value="DNase I-like"/>
    <property type="match status" value="1"/>
</dbReference>
<evidence type="ECO:0000256" key="2">
    <source>
        <dbReference type="ARBA" id="ARBA00007092"/>
    </source>
</evidence>
<dbReference type="PROSITE" id="PS51435">
    <property type="entry name" value="AP_NUCLEASE_F1_4"/>
    <property type="match status" value="1"/>
</dbReference>
<evidence type="ECO:0000256" key="3">
    <source>
        <dbReference type="ARBA" id="ARBA00022723"/>
    </source>
</evidence>
<comment type="cofactor">
    <cofactor evidence="1">
        <name>Mg(2+)</name>
        <dbReference type="ChEBI" id="CHEBI:18420"/>
    </cofactor>
</comment>
<proteinExistence type="inferred from homology"/>
<evidence type="ECO:0000256" key="1">
    <source>
        <dbReference type="ARBA" id="ARBA00001946"/>
    </source>
</evidence>
<dbReference type="InterPro" id="IPR004808">
    <property type="entry name" value="AP_endonuc_1"/>
</dbReference>
<evidence type="ECO:0000256" key="5">
    <source>
        <dbReference type="ARBA" id="ARBA00022842"/>
    </source>
</evidence>
<dbReference type="EMBL" id="JAQQWM010000002">
    <property type="protein sequence ID" value="KAK8077021.1"/>
    <property type="molecule type" value="Genomic_DNA"/>
</dbReference>
<dbReference type="Gene3D" id="3.60.10.10">
    <property type="entry name" value="Endonuclease/exonuclease/phosphatase"/>
    <property type="match status" value="1"/>
</dbReference>
<dbReference type="PANTHER" id="PTHR22748">
    <property type="entry name" value="AP ENDONUCLEASE"/>
    <property type="match status" value="1"/>
</dbReference>
<keyword evidence="3" id="KW-0479">Metal-binding</keyword>
<feature type="domain" description="Endonuclease/exonuclease/phosphatase" evidence="7">
    <location>
        <begin position="86"/>
        <end position="406"/>
    </location>
</feature>
<evidence type="ECO:0000313" key="8">
    <source>
        <dbReference type="EMBL" id="KAK8077021.1"/>
    </source>
</evidence>
<accession>A0ABR1W0I4</accession>
<organism evidence="8 9">
    <name type="scientific">Apiospora saccharicola</name>
    <dbReference type="NCBI Taxonomy" id="335842"/>
    <lineage>
        <taxon>Eukaryota</taxon>
        <taxon>Fungi</taxon>
        <taxon>Dikarya</taxon>
        <taxon>Ascomycota</taxon>
        <taxon>Pezizomycotina</taxon>
        <taxon>Sordariomycetes</taxon>
        <taxon>Xylariomycetidae</taxon>
        <taxon>Amphisphaeriales</taxon>
        <taxon>Apiosporaceae</taxon>
        <taxon>Apiospora</taxon>
    </lineage>
</organism>
<gene>
    <name evidence="8" type="ORF">PG996_003191</name>
</gene>
<evidence type="ECO:0000259" key="7">
    <source>
        <dbReference type="Pfam" id="PF03372"/>
    </source>
</evidence>
<dbReference type="Pfam" id="PF03372">
    <property type="entry name" value="Exo_endo_phos"/>
    <property type="match status" value="1"/>
</dbReference>
<keyword evidence="5" id="KW-0460">Magnesium</keyword>
<evidence type="ECO:0000313" key="9">
    <source>
        <dbReference type="Proteomes" id="UP001446871"/>
    </source>
</evidence>
<keyword evidence="4" id="KW-0378">Hydrolase</keyword>
<feature type="compositionally biased region" description="Basic and acidic residues" evidence="6">
    <location>
        <begin position="64"/>
        <end position="87"/>
    </location>
</feature>
<feature type="compositionally biased region" description="Acidic residues" evidence="6">
    <location>
        <begin position="51"/>
        <end position="63"/>
    </location>
</feature>
<sequence>MGTLRIFSWNVNGIAPFVQLYLQKSIKSFFGTSANVPASSPGRKRRRSVGEDEAGADVITESDSDGHGKLHSQGRSDGEDNPSKEGEASLRKVLKRYGWPQILFLQEVKIKPGDDKTKNAVRVAVNDAQRPATKTGAKRLKTNRTASISSDTEPLADGGPGYDTFFNLPADPHNAKGFGGRVYGVATIIRKEFMDLHVKEVRDVTWDRGGRVQVIETKDLSFPFDTPEASASTSDSDGNRRKLAILNIYAVNGTTNVYRSTHTGAPAGTRHDRKLAFHADLFREARLLESQGYSVIIAGDLNVAPDERDGHPSLRTFPAQHVRNRADFNSKFLSRDLVNTAPNKVSYKLAEASLPIVDSDYIRQGMNGIDTFRHVRGSERRYSYHPRGRPWGSSCDRVDLIVVSRTLKNDIVNAGICESSRPGAQRPLSRLGRDWMPW</sequence>
<keyword evidence="9" id="KW-1185">Reference proteome</keyword>
<dbReference type="InterPro" id="IPR005135">
    <property type="entry name" value="Endo/exonuclease/phosphatase"/>
</dbReference>
<dbReference type="PANTHER" id="PTHR22748:SF14">
    <property type="entry name" value="ENDONUCLEASE_EXONUCLEASE_PHOSPHATASE DOMAIN-CONTAINING PROTEIN"/>
    <property type="match status" value="1"/>
</dbReference>
<reference evidence="8 9" key="1">
    <citation type="submission" date="2023-01" db="EMBL/GenBank/DDBJ databases">
        <title>Analysis of 21 Apiospora genomes using comparative genomics revels a genus with tremendous synthesis potential of carbohydrate active enzymes and secondary metabolites.</title>
        <authorList>
            <person name="Sorensen T."/>
        </authorList>
    </citation>
    <scope>NUCLEOTIDE SEQUENCE [LARGE SCALE GENOMIC DNA]</scope>
    <source>
        <strain evidence="8 9">CBS 83171</strain>
    </source>
</reference>
<evidence type="ECO:0000256" key="6">
    <source>
        <dbReference type="SAM" id="MobiDB-lite"/>
    </source>
</evidence>
<name>A0ABR1W0I4_9PEZI</name>
<dbReference type="Proteomes" id="UP001446871">
    <property type="component" value="Unassembled WGS sequence"/>
</dbReference>
<protein>
    <recommendedName>
        <fullName evidence="7">Endonuclease/exonuclease/phosphatase domain-containing protein</fullName>
    </recommendedName>
</protein>
<dbReference type="InterPro" id="IPR036691">
    <property type="entry name" value="Endo/exonu/phosph_ase_sf"/>
</dbReference>
<comment type="similarity">
    <text evidence="2">Belongs to the DNA repair enzymes AP/ExoA family.</text>
</comment>
<feature type="region of interest" description="Disordered" evidence="6">
    <location>
        <begin position="33"/>
        <end position="87"/>
    </location>
</feature>
<comment type="caution">
    <text evidence="8">The sequence shown here is derived from an EMBL/GenBank/DDBJ whole genome shotgun (WGS) entry which is preliminary data.</text>
</comment>
<evidence type="ECO:0000256" key="4">
    <source>
        <dbReference type="ARBA" id="ARBA00022801"/>
    </source>
</evidence>